<feature type="transmembrane region" description="Helical" evidence="1">
    <location>
        <begin position="145"/>
        <end position="165"/>
    </location>
</feature>
<feature type="transmembrane region" description="Helical" evidence="1">
    <location>
        <begin position="227"/>
        <end position="249"/>
    </location>
</feature>
<feature type="transmembrane region" description="Helical" evidence="1">
    <location>
        <begin position="69"/>
        <end position="89"/>
    </location>
</feature>
<comment type="caution">
    <text evidence="3">The sequence shown here is derived from an EMBL/GenBank/DDBJ whole genome shotgun (WGS) entry which is preliminary data.</text>
</comment>
<evidence type="ECO:0000313" key="4">
    <source>
        <dbReference type="Proteomes" id="UP001218188"/>
    </source>
</evidence>
<feature type="chain" id="PRO_5042107584" evidence="2">
    <location>
        <begin position="19"/>
        <end position="341"/>
    </location>
</feature>
<evidence type="ECO:0000313" key="3">
    <source>
        <dbReference type="EMBL" id="KAJ7021383.1"/>
    </source>
</evidence>
<feature type="transmembrane region" description="Helical" evidence="1">
    <location>
        <begin position="296"/>
        <end position="321"/>
    </location>
</feature>
<evidence type="ECO:0000256" key="1">
    <source>
        <dbReference type="SAM" id="Phobius"/>
    </source>
</evidence>
<sequence length="341" mass="38049">MLSSTLFLLTVFTGVAHAKTDWSIITPDSDLNTSMVIYTILAVAVTVVQSIHGLAAVGKMEAGLGRRTFVFLLPGLVSLLALYILRTYFLIHYNSTHFPRAFYAMLYFTEQFSNILIAVSTMILLYCTERDWYQNTVILRARKGLGFLIILGWLGLVVAQAALYRQPSDVDHNPLLTIALYQDELTHAIIGFYNFVTLDIALSAFILWIHARRRPDPEAGADPRIKILLLITALLAIRSLALLVVHVISIVSIPTHLANTIWNLIFCGWLMLDPTLCYIALYALLHSSQVEPPIKFRVIVATCCIVAAGVLKTVLAIMAAMCGPRIYVVQSWGKTYVVEEY</sequence>
<dbReference type="Proteomes" id="UP001218188">
    <property type="component" value="Unassembled WGS sequence"/>
</dbReference>
<keyword evidence="2" id="KW-0732">Signal</keyword>
<name>A0AAD6WNT5_9AGAR</name>
<organism evidence="3 4">
    <name type="scientific">Mycena alexandri</name>
    <dbReference type="NCBI Taxonomy" id="1745969"/>
    <lineage>
        <taxon>Eukaryota</taxon>
        <taxon>Fungi</taxon>
        <taxon>Dikarya</taxon>
        <taxon>Basidiomycota</taxon>
        <taxon>Agaricomycotina</taxon>
        <taxon>Agaricomycetes</taxon>
        <taxon>Agaricomycetidae</taxon>
        <taxon>Agaricales</taxon>
        <taxon>Marasmiineae</taxon>
        <taxon>Mycenaceae</taxon>
        <taxon>Mycena</taxon>
    </lineage>
</organism>
<proteinExistence type="predicted"/>
<feature type="signal peptide" evidence="2">
    <location>
        <begin position="1"/>
        <end position="18"/>
    </location>
</feature>
<dbReference type="AlphaFoldDB" id="A0AAD6WNT5"/>
<feature type="transmembrane region" description="Helical" evidence="1">
    <location>
        <begin position="34"/>
        <end position="57"/>
    </location>
</feature>
<gene>
    <name evidence="3" type="ORF">C8F04DRAFT_1241413</name>
</gene>
<keyword evidence="1" id="KW-1133">Transmembrane helix</keyword>
<dbReference type="EMBL" id="JARJCM010000234">
    <property type="protein sequence ID" value="KAJ7021383.1"/>
    <property type="molecule type" value="Genomic_DNA"/>
</dbReference>
<feature type="transmembrane region" description="Helical" evidence="1">
    <location>
        <begin position="261"/>
        <end position="284"/>
    </location>
</feature>
<keyword evidence="4" id="KW-1185">Reference proteome</keyword>
<feature type="transmembrane region" description="Helical" evidence="1">
    <location>
        <begin position="101"/>
        <end position="125"/>
    </location>
</feature>
<keyword evidence="1" id="KW-0812">Transmembrane</keyword>
<reference evidence="3" key="1">
    <citation type="submission" date="2023-03" db="EMBL/GenBank/DDBJ databases">
        <title>Massive genome expansion in bonnet fungi (Mycena s.s.) driven by repeated elements and novel gene families across ecological guilds.</title>
        <authorList>
            <consortium name="Lawrence Berkeley National Laboratory"/>
            <person name="Harder C.B."/>
            <person name="Miyauchi S."/>
            <person name="Viragh M."/>
            <person name="Kuo A."/>
            <person name="Thoen E."/>
            <person name="Andreopoulos B."/>
            <person name="Lu D."/>
            <person name="Skrede I."/>
            <person name="Drula E."/>
            <person name="Henrissat B."/>
            <person name="Morin E."/>
            <person name="Kohler A."/>
            <person name="Barry K."/>
            <person name="LaButti K."/>
            <person name="Morin E."/>
            <person name="Salamov A."/>
            <person name="Lipzen A."/>
            <person name="Mereny Z."/>
            <person name="Hegedus B."/>
            <person name="Baldrian P."/>
            <person name="Stursova M."/>
            <person name="Weitz H."/>
            <person name="Taylor A."/>
            <person name="Grigoriev I.V."/>
            <person name="Nagy L.G."/>
            <person name="Martin F."/>
            <person name="Kauserud H."/>
        </authorList>
    </citation>
    <scope>NUCLEOTIDE SEQUENCE</scope>
    <source>
        <strain evidence="3">CBHHK200</strain>
    </source>
</reference>
<feature type="transmembrane region" description="Helical" evidence="1">
    <location>
        <begin position="185"/>
        <end position="207"/>
    </location>
</feature>
<keyword evidence="1" id="KW-0472">Membrane</keyword>
<accession>A0AAD6WNT5</accession>
<protein>
    <submittedName>
        <fullName evidence="3">Uncharacterized protein</fullName>
    </submittedName>
</protein>
<evidence type="ECO:0000256" key="2">
    <source>
        <dbReference type="SAM" id="SignalP"/>
    </source>
</evidence>